<dbReference type="EMBL" id="JAJKFW010000022">
    <property type="protein sequence ID" value="MCC9642593.1"/>
    <property type="molecule type" value="Genomic_DNA"/>
</dbReference>
<gene>
    <name evidence="1" type="ORF">LOC71_09930</name>
</gene>
<proteinExistence type="predicted"/>
<reference evidence="1" key="1">
    <citation type="submission" date="2021-11" db="EMBL/GenBank/DDBJ databases">
        <title>Genome sequence.</title>
        <authorList>
            <person name="Sun Q."/>
        </authorList>
    </citation>
    <scope>NUCLEOTIDE SEQUENCE</scope>
    <source>
        <strain evidence="1">JC740</strain>
    </source>
</reference>
<evidence type="ECO:0000313" key="1">
    <source>
        <dbReference type="EMBL" id="MCC9642593.1"/>
    </source>
</evidence>
<dbReference type="RefSeq" id="WP_230253298.1">
    <property type="nucleotide sequence ID" value="NZ_JAJKFV010000011.1"/>
</dbReference>
<accession>A0ABS8NGD0</accession>
<dbReference type="Proteomes" id="UP001430306">
    <property type="component" value="Unassembled WGS sequence"/>
</dbReference>
<organism evidence="1 2">
    <name type="scientific">Rhodopirellula halodulae</name>
    <dbReference type="NCBI Taxonomy" id="2894198"/>
    <lineage>
        <taxon>Bacteria</taxon>
        <taxon>Pseudomonadati</taxon>
        <taxon>Planctomycetota</taxon>
        <taxon>Planctomycetia</taxon>
        <taxon>Pirellulales</taxon>
        <taxon>Pirellulaceae</taxon>
        <taxon>Rhodopirellula</taxon>
    </lineage>
</organism>
<sequence length="66" mass="7197">MSELSADASGFIGSPTCHMAVIQGTPSWSWGEHAMDTGDGNRTEFDGSLIANFTLSVIRFQLWTLF</sequence>
<name>A0ABS8NGD0_9BACT</name>
<keyword evidence="2" id="KW-1185">Reference proteome</keyword>
<evidence type="ECO:0000313" key="2">
    <source>
        <dbReference type="Proteomes" id="UP001430306"/>
    </source>
</evidence>
<protein>
    <submittedName>
        <fullName evidence="1">Uncharacterized protein</fullName>
    </submittedName>
</protein>
<comment type="caution">
    <text evidence="1">The sequence shown here is derived from an EMBL/GenBank/DDBJ whole genome shotgun (WGS) entry which is preliminary data.</text>
</comment>